<evidence type="ECO:0000313" key="4">
    <source>
        <dbReference type="Proteomes" id="UP000277204"/>
    </source>
</evidence>
<gene>
    <name evidence="3" type="ORF">SMRZ_LOCUS5628</name>
</gene>
<feature type="transmembrane region" description="Helical" evidence="2">
    <location>
        <begin position="199"/>
        <end position="217"/>
    </location>
</feature>
<proteinExistence type="predicted"/>
<evidence type="ECO:0000256" key="2">
    <source>
        <dbReference type="SAM" id="Phobius"/>
    </source>
</evidence>
<organism evidence="3 4">
    <name type="scientific">Schistosoma margrebowiei</name>
    <dbReference type="NCBI Taxonomy" id="48269"/>
    <lineage>
        <taxon>Eukaryota</taxon>
        <taxon>Metazoa</taxon>
        <taxon>Spiralia</taxon>
        <taxon>Lophotrochozoa</taxon>
        <taxon>Platyhelminthes</taxon>
        <taxon>Trematoda</taxon>
        <taxon>Digenea</taxon>
        <taxon>Strigeidida</taxon>
        <taxon>Schistosomatoidea</taxon>
        <taxon>Schistosomatidae</taxon>
        <taxon>Schistosoma</taxon>
    </lineage>
</organism>
<dbReference type="AlphaFoldDB" id="A0A183LPA3"/>
<name>A0A183LPA3_9TREM</name>
<sequence length="229" mass="25807">MKRLYDSTKKLAGRCNIPERLVKDKNGKPITEIQRQRNRWLEFFEELRNRPAPMNPSDVESTQTDLPIDFNPPTTKEIRMAIRRIKSRKAAGPENNNPITLDDETLEDVEPFTYLGIIIDEQGGSDADVRNAVLALPILAFASAPDHPCSSMMLPRYVKDSTSSRVSSSRVIGFLFSVLYLKTLVFLLCMLSPTDVEVAAILALFICICSCVWDRRAKPSAKSKSPKQF</sequence>
<accession>A0A183LPA3</accession>
<dbReference type="EMBL" id="UZAI01001968">
    <property type="protein sequence ID" value="VDO67039.1"/>
    <property type="molecule type" value="Genomic_DNA"/>
</dbReference>
<feature type="transmembrane region" description="Helical" evidence="2">
    <location>
        <begin position="171"/>
        <end position="193"/>
    </location>
</feature>
<evidence type="ECO:0000313" key="3">
    <source>
        <dbReference type="EMBL" id="VDO67039.1"/>
    </source>
</evidence>
<protein>
    <submittedName>
        <fullName evidence="3">Uncharacterized protein</fullName>
    </submittedName>
</protein>
<keyword evidence="2" id="KW-0472">Membrane</keyword>
<evidence type="ECO:0000256" key="1">
    <source>
        <dbReference type="SAM" id="MobiDB-lite"/>
    </source>
</evidence>
<keyword evidence="2" id="KW-1133">Transmembrane helix</keyword>
<feature type="region of interest" description="Disordered" evidence="1">
    <location>
        <begin position="51"/>
        <end position="73"/>
    </location>
</feature>
<keyword evidence="2" id="KW-0812">Transmembrane</keyword>
<keyword evidence="4" id="KW-1185">Reference proteome</keyword>
<dbReference type="Proteomes" id="UP000277204">
    <property type="component" value="Unassembled WGS sequence"/>
</dbReference>
<reference evidence="3 4" key="1">
    <citation type="submission" date="2018-11" db="EMBL/GenBank/DDBJ databases">
        <authorList>
            <consortium name="Pathogen Informatics"/>
        </authorList>
    </citation>
    <scope>NUCLEOTIDE SEQUENCE [LARGE SCALE GENOMIC DNA]</scope>
    <source>
        <strain evidence="3 4">Zambia</strain>
    </source>
</reference>